<evidence type="ECO:0000256" key="1">
    <source>
        <dbReference type="SAM" id="MobiDB-lite"/>
    </source>
</evidence>
<gene>
    <name evidence="3" type="ORF">A3C90_01015</name>
</gene>
<reference evidence="3 4" key="1">
    <citation type="journal article" date="2016" name="Nat. Commun.">
        <title>Thousands of microbial genomes shed light on interconnected biogeochemical processes in an aquifer system.</title>
        <authorList>
            <person name="Anantharaman K."/>
            <person name="Brown C.T."/>
            <person name="Hug L.A."/>
            <person name="Sharon I."/>
            <person name="Castelle C.J."/>
            <person name="Probst A.J."/>
            <person name="Thomas B.C."/>
            <person name="Singh A."/>
            <person name="Wilkins M.J."/>
            <person name="Karaoz U."/>
            <person name="Brodie E.L."/>
            <person name="Williams K.H."/>
            <person name="Hubbard S.S."/>
            <person name="Banfield J.F."/>
        </authorList>
    </citation>
    <scope>NUCLEOTIDE SEQUENCE [LARGE SCALE GENOMIC DNA]</scope>
</reference>
<organism evidence="3 4">
    <name type="scientific">Candidatus Magasanikbacteria bacterium RIFCSPHIGHO2_02_FULL_51_14</name>
    <dbReference type="NCBI Taxonomy" id="1798683"/>
    <lineage>
        <taxon>Bacteria</taxon>
        <taxon>Candidatus Magasanikiibacteriota</taxon>
    </lineage>
</organism>
<evidence type="ECO:0000313" key="3">
    <source>
        <dbReference type="EMBL" id="OGH73738.1"/>
    </source>
</evidence>
<keyword evidence="2" id="KW-1133">Transmembrane helix</keyword>
<dbReference type="AlphaFoldDB" id="A0A1F6MQC2"/>
<proteinExistence type="predicted"/>
<evidence type="ECO:0000256" key="2">
    <source>
        <dbReference type="SAM" id="Phobius"/>
    </source>
</evidence>
<keyword evidence="2" id="KW-0812">Transmembrane</keyword>
<protein>
    <submittedName>
        <fullName evidence="3">Uncharacterized protein</fullName>
    </submittedName>
</protein>
<dbReference type="Proteomes" id="UP000177457">
    <property type="component" value="Unassembled WGS sequence"/>
</dbReference>
<feature type="transmembrane region" description="Helical" evidence="2">
    <location>
        <begin position="54"/>
        <end position="79"/>
    </location>
</feature>
<accession>A0A1F6MQC2</accession>
<name>A0A1F6MQC2_9BACT</name>
<dbReference type="STRING" id="1798683.A3C90_01015"/>
<feature type="region of interest" description="Disordered" evidence="1">
    <location>
        <begin position="1"/>
        <end position="30"/>
    </location>
</feature>
<keyword evidence="2" id="KW-0472">Membrane</keyword>
<dbReference type="EMBL" id="MFQE01000020">
    <property type="protein sequence ID" value="OGH73738.1"/>
    <property type="molecule type" value="Genomic_DNA"/>
</dbReference>
<comment type="caution">
    <text evidence="3">The sequence shown here is derived from an EMBL/GenBank/DDBJ whole genome shotgun (WGS) entry which is preliminary data.</text>
</comment>
<evidence type="ECO:0000313" key="4">
    <source>
        <dbReference type="Proteomes" id="UP000177457"/>
    </source>
</evidence>
<sequence>MASEKTKTVEEERVKEAGETSDAKDKKSPEELMRSAIKWSELIFEQNKKIKRRLGWIIFGGYVRLALILVPLILALIYLPPLVQDLLNQYGSIFSGAGQGGSPLGGSFNDILSDISPEQIQQALKILGK</sequence>